<dbReference type="GO" id="GO:0008233">
    <property type="term" value="F:peptidase activity"/>
    <property type="evidence" value="ECO:0007669"/>
    <property type="project" value="InterPro"/>
</dbReference>
<dbReference type="SUPFAM" id="SSF47090">
    <property type="entry name" value="PGBD-like"/>
    <property type="match status" value="1"/>
</dbReference>
<dbReference type="AlphaFoldDB" id="A0A0F9AQM0"/>
<comment type="caution">
    <text evidence="2">The sequence shown here is derived from an EMBL/GenBank/DDBJ whole genome shotgun (WGS) entry which is preliminary data.</text>
</comment>
<name>A0A0F9AQM0_9ZZZZ</name>
<accession>A0A0F9AQM0</accession>
<organism evidence="2">
    <name type="scientific">marine sediment metagenome</name>
    <dbReference type="NCBI Taxonomy" id="412755"/>
    <lineage>
        <taxon>unclassified sequences</taxon>
        <taxon>metagenomes</taxon>
        <taxon>ecological metagenomes</taxon>
    </lineage>
</organism>
<evidence type="ECO:0000259" key="1">
    <source>
        <dbReference type="Pfam" id="PF13539"/>
    </source>
</evidence>
<dbReference type="Gene3D" id="1.10.101.10">
    <property type="entry name" value="PGBD-like superfamily/PGBD"/>
    <property type="match status" value="1"/>
</dbReference>
<proteinExistence type="predicted"/>
<dbReference type="InterPro" id="IPR036365">
    <property type="entry name" value="PGBD-like_sf"/>
</dbReference>
<dbReference type="SUPFAM" id="SSF55166">
    <property type="entry name" value="Hedgehog/DD-peptidase"/>
    <property type="match status" value="1"/>
</dbReference>
<protein>
    <recommendedName>
        <fullName evidence="1">Peptidase M15C domain-containing protein</fullName>
    </recommendedName>
</protein>
<feature type="non-terminal residue" evidence="2">
    <location>
        <position position="242"/>
    </location>
</feature>
<dbReference type="InterPro" id="IPR039561">
    <property type="entry name" value="Peptidase_M15C"/>
</dbReference>
<dbReference type="InterPro" id="IPR009045">
    <property type="entry name" value="Zn_M74/Hedgehog-like"/>
</dbReference>
<evidence type="ECO:0000313" key="2">
    <source>
        <dbReference type="EMBL" id="KKL11705.1"/>
    </source>
</evidence>
<reference evidence="2" key="1">
    <citation type="journal article" date="2015" name="Nature">
        <title>Complex archaea that bridge the gap between prokaryotes and eukaryotes.</title>
        <authorList>
            <person name="Spang A."/>
            <person name="Saw J.H."/>
            <person name="Jorgensen S.L."/>
            <person name="Zaremba-Niedzwiedzka K."/>
            <person name="Martijn J."/>
            <person name="Lind A.E."/>
            <person name="van Eijk R."/>
            <person name="Schleper C."/>
            <person name="Guy L."/>
            <person name="Ettema T.J."/>
        </authorList>
    </citation>
    <scope>NUCLEOTIDE SEQUENCE</scope>
</reference>
<dbReference type="Pfam" id="PF13539">
    <property type="entry name" value="Peptidase_M15_4"/>
    <property type="match status" value="1"/>
</dbReference>
<gene>
    <name evidence="2" type="ORF">LCGC14_2543130</name>
</gene>
<dbReference type="InterPro" id="IPR036366">
    <property type="entry name" value="PGBDSf"/>
</dbReference>
<sequence length="242" mass="26082">MSRLSNSWIETHYPTRCNVPRVKVLIGDGGTYGWVHREAAVIFEALSLVFIAWGYEVRSAGSYNCRPIKGSTTWSSHSWAVSDDINPDTNPWAPWVGGRLVTDLPDDLIAYVENELVTVSGGLPVLFWGGRWNRHDPMHFQTIATPGETAAGINTPSGGIVSQYVRQGSSGPGVGELQAHLIGQGFDLGRWGPLNDGLDESYGGDTTAALAQWQNALGIVEDLNVSGSWAAQDPGTYAGPRT</sequence>
<dbReference type="EMBL" id="LAZR01041546">
    <property type="protein sequence ID" value="KKL11705.1"/>
    <property type="molecule type" value="Genomic_DNA"/>
</dbReference>
<feature type="domain" description="Peptidase M15C" evidence="1">
    <location>
        <begin position="70"/>
        <end position="141"/>
    </location>
</feature>